<accession>A0A2N0VLA3</accession>
<dbReference type="AlphaFoldDB" id="A0A2N0VLA3"/>
<evidence type="ECO:0000313" key="1">
    <source>
        <dbReference type="EMBL" id="PKD44972.1"/>
    </source>
</evidence>
<gene>
    <name evidence="1" type="ORF">CWD77_05795</name>
</gene>
<protein>
    <recommendedName>
        <fullName evidence="3">HEPN domain-containing protein</fullName>
    </recommendedName>
</protein>
<dbReference type="EMBL" id="PISP01000001">
    <property type="protein sequence ID" value="PKD44972.1"/>
    <property type="molecule type" value="Genomic_DNA"/>
</dbReference>
<proteinExistence type="predicted"/>
<comment type="caution">
    <text evidence="1">The sequence shown here is derived from an EMBL/GenBank/DDBJ whole genome shotgun (WGS) entry which is preliminary data.</text>
</comment>
<evidence type="ECO:0008006" key="3">
    <source>
        <dbReference type="Google" id="ProtNLM"/>
    </source>
</evidence>
<keyword evidence="2" id="KW-1185">Reference proteome</keyword>
<dbReference type="Proteomes" id="UP000233398">
    <property type="component" value="Unassembled WGS sequence"/>
</dbReference>
<name>A0A2N0VLA3_9BACT</name>
<dbReference type="RefSeq" id="WP_101072295.1">
    <property type="nucleotide sequence ID" value="NZ_PISP01000001.1"/>
</dbReference>
<sequence length="140" mass="16350">MSNEMIKELFKQADSELYNARNELYKPAEDVVNYSVCVFARSALYRFIQCLYMIYTDQNGDTPEQELTMEQMMDYINRYDSNAMDIDFSNVHCKSKADVTETKENPYFCNSVDHVKYCTDTADRVRDLVIEKAWGPLTAD</sequence>
<organism evidence="1 2">
    <name type="scientific">Rhodohalobacter barkolensis</name>
    <dbReference type="NCBI Taxonomy" id="2053187"/>
    <lineage>
        <taxon>Bacteria</taxon>
        <taxon>Pseudomonadati</taxon>
        <taxon>Balneolota</taxon>
        <taxon>Balneolia</taxon>
        <taxon>Balneolales</taxon>
        <taxon>Balneolaceae</taxon>
        <taxon>Rhodohalobacter</taxon>
    </lineage>
</organism>
<reference evidence="1 2" key="1">
    <citation type="submission" date="2017-11" db="EMBL/GenBank/DDBJ databases">
        <title>Rhodohalobacter 15182 sp. nov., isolated from a salt lake.</title>
        <authorList>
            <person name="Han S."/>
        </authorList>
    </citation>
    <scope>NUCLEOTIDE SEQUENCE [LARGE SCALE GENOMIC DNA]</scope>
    <source>
        <strain evidence="1 2">15182</strain>
    </source>
</reference>
<dbReference type="OrthoDB" id="1440109at2"/>
<evidence type="ECO:0000313" key="2">
    <source>
        <dbReference type="Proteomes" id="UP000233398"/>
    </source>
</evidence>